<dbReference type="AlphaFoldDB" id="A0A9N9SGQ7"/>
<keyword evidence="3" id="KW-0677">Repeat</keyword>
<dbReference type="Proteomes" id="UP001153737">
    <property type="component" value="Chromosome 6"/>
</dbReference>
<keyword evidence="1" id="KW-0433">Leucine-rich repeat</keyword>
<organism evidence="6 7">
    <name type="scientific">Phaedon cochleariae</name>
    <name type="common">Mustard beetle</name>
    <dbReference type="NCBI Taxonomy" id="80249"/>
    <lineage>
        <taxon>Eukaryota</taxon>
        <taxon>Metazoa</taxon>
        <taxon>Ecdysozoa</taxon>
        <taxon>Arthropoda</taxon>
        <taxon>Hexapoda</taxon>
        <taxon>Insecta</taxon>
        <taxon>Pterygota</taxon>
        <taxon>Neoptera</taxon>
        <taxon>Endopterygota</taxon>
        <taxon>Coleoptera</taxon>
        <taxon>Polyphaga</taxon>
        <taxon>Cucujiformia</taxon>
        <taxon>Chrysomeloidea</taxon>
        <taxon>Chrysomelidae</taxon>
        <taxon>Chrysomelinae</taxon>
        <taxon>Chrysomelini</taxon>
        <taxon>Phaedon</taxon>
    </lineage>
</organism>
<keyword evidence="4" id="KW-0812">Transmembrane</keyword>
<sequence>MTMKTTPFFLLVFHFLLAHGKVNKCGESKLRECFCGNQFKDEEGRAVFVVNCSNLGFTNVDMLEHLPEETEWLIFTGNHVSTLPVNVLGENKNLTKLRDQYANIIRRTIKKTGTPYTVHELCHEYIKRMAADLYVNIPKNCKLSDIRVLKLDQENRSFASNKTLYDQQGFAKALISNTRRKLDILNMNLKAANLKKPGITKAKKNGVIDMTNNGIRDIKGKAFHHVPSVTRLILDHNNISIADQYDKNYHHPRMFSNFVNLEELHLTNAFADNTDAALADDLHDIFVNSNLTKLYKLHLEQNEIRNFRDDRVFCDLPDIHDLYLGDNNIPSLNFNITCLPKLRFLDLEQNNITRFSQRDLDNFDKLAQPHRVNNLMIEINGNPFRCDTAIKNLYTWLHKTNVTVRNVDKLECHQAKYGTKIILNLKVLVETTHAKISQALMIVLVILVFILLTLMGAYVYLKKESVKKQWRPILEAVSKKVQYNRIETQDV</sequence>
<reference evidence="6" key="2">
    <citation type="submission" date="2022-10" db="EMBL/GenBank/DDBJ databases">
        <authorList>
            <consortium name="ENA_rothamsted_submissions"/>
            <consortium name="culmorum"/>
            <person name="King R."/>
        </authorList>
    </citation>
    <scope>NUCLEOTIDE SEQUENCE</scope>
</reference>
<feature type="signal peptide" evidence="5">
    <location>
        <begin position="1"/>
        <end position="20"/>
    </location>
</feature>
<dbReference type="EMBL" id="OU896712">
    <property type="protein sequence ID" value="CAG9822555.1"/>
    <property type="molecule type" value="Genomic_DNA"/>
</dbReference>
<protein>
    <submittedName>
        <fullName evidence="6">Uncharacterized protein</fullName>
    </submittedName>
</protein>
<dbReference type="SUPFAM" id="SSF52058">
    <property type="entry name" value="L domain-like"/>
    <property type="match status" value="1"/>
</dbReference>
<evidence type="ECO:0000256" key="4">
    <source>
        <dbReference type="SAM" id="Phobius"/>
    </source>
</evidence>
<dbReference type="Pfam" id="PF13855">
    <property type="entry name" value="LRR_8"/>
    <property type="match status" value="1"/>
</dbReference>
<dbReference type="InterPro" id="IPR032675">
    <property type="entry name" value="LRR_dom_sf"/>
</dbReference>
<keyword evidence="2 5" id="KW-0732">Signal</keyword>
<name>A0A9N9SGQ7_PHACE</name>
<evidence type="ECO:0000313" key="7">
    <source>
        <dbReference type="Proteomes" id="UP001153737"/>
    </source>
</evidence>
<evidence type="ECO:0000256" key="1">
    <source>
        <dbReference type="ARBA" id="ARBA00022614"/>
    </source>
</evidence>
<feature type="transmembrane region" description="Helical" evidence="4">
    <location>
        <begin position="439"/>
        <end position="461"/>
    </location>
</feature>
<reference evidence="6" key="1">
    <citation type="submission" date="2022-01" db="EMBL/GenBank/DDBJ databases">
        <authorList>
            <person name="King R."/>
        </authorList>
    </citation>
    <scope>NUCLEOTIDE SEQUENCE</scope>
</reference>
<dbReference type="Gene3D" id="3.80.10.10">
    <property type="entry name" value="Ribonuclease Inhibitor"/>
    <property type="match status" value="3"/>
</dbReference>
<evidence type="ECO:0000256" key="5">
    <source>
        <dbReference type="SAM" id="SignalP"/>
    </source>
</evidence>
<dbReference type="InterPro" id="IPR001611">
    <property type="entry name" value="Leu-rich_rpt"/>
</dbReference>
<gene>
    <name evidence="6" type="ORF">PHAECO_LOCUS10278</name>
</gene>
<dbReference type="GO" id="GO:0016020">
    <property type="term" value="C:membrane"/>
    <property type="evidence" value="ECO:0007669"/>
    <property type="project" value="TreeGrafter"/>
</dbReference>
<dbReference type="InterPro" id="IPR052286">
    <property type="entry name" value="Wnt_signaling_inhibitor"/>
</dbReference>
<evidence type="ECO:0000313" key="6">
    <source>
        <dbReference type="EMBL" id="CAG9822555.1"/>
    </source>
</evidence>
<keyword evidence="4" id="KW-1133">Transmembrane helix</keyword>
<dbReference type="OrthoDB" id="8861968at2759"/>
<dbReference type="PANTHER" id="PTHR24364">
    <property type="entry name" value="LP06937P"/>
    <property type="match status" value="1"/>
</dbReference>
<evidence type="ECO:0000256" key="2">
    <source>
        <dbReference type="ARBA" id="ARBA00022729"/>
    </source>
</evidence>
<keyword evidence="4" id="KW-0472">Membrane</keyword>
<feature type="chain" id="PRO_5040165895" evidence="5">
    <location>
        <begin position="21"/>
        <end position="491"/>
    </location>
</feature>
<dbReference type="PANTHER" id="PTHR24364:SF18">
    <property type="entry name" value="LP06937P"/>
    <property type="match status" value="1"/>
</dbReference>
<evidence type="ECO:0000256" key="3">
    <source>
        <dbReference type="ARBA" id="ARBA00022737"/>
    </source>
</evidence>
<accession>A0A9N9SGQ7</accession>
<keyword evidence="7" id="KW-1185">Reference proteome</keyword>
<proteinExistence type="predicted"/>